<proteinExistence type="predicted"/>
<gene>
    <name evidence="2" type="ORF">BAU17_13540</name>
</gene>
<organism evidence="2 3">
    <name type="scientific">Candidatus Enterococcus willemsii</name>
    <dbReference type="NCBI Taxonomy" id="1857215"/>
    <lineage>
        <taxon>Bacteria</taxon>
        <taxon>Bacillati</taxon>
        <taxon>Bacillota</taxon>
        <taxon>Bacilli</taxon>
        <taxon>Lactobacillales</taxon>
        <taxon>Enterococcaceae</taxon>
        <taxon>Enterococcus</taxon>
    </lineage>
</organism>
<protein>
    <recommendedName>
        <fullName evidence="4">Glycine cleavage system protein H</fullName>
    </recommendedName>
</protein>
<dbReference type="InterPro" id="IPR011053">
    <property type="entry name" value="Single_hybrid_motif"/>
</dbReference>
<evidence type="ECO:0000256" key="1">
    <source>
        <dbReference type="ARBA" id="ARBA00022823"/>
    </source>
</evidence>
<keyword evidence="1" id="KW-0450">Lipoyl</keyword>
<keyword evidence="3" id="KW-1185">Reference proteome</keyword>
<dbReference type="InterPro" id="IPR033753">
    <property type="entry name" value="GCV_H/Fam206"/>
</dbReference>
<evidence type="ECO:0000313" key="2">
    <source>
        <dbReference type="EMBL" id="KAF1304955.1"/>
    </source>
</evidence>
<dbReference type="InterPro" id="IPR002930">
    <property type="entry name" value="GCV_H"/>
</dbReference>
<evidence type="ECO:0000313" key="3">
    <source>
        <dbReference type="Proteomes" id="UP000782705"/>
    </source>
</evidence>
<accession>A0ABQ6Z0X2</accession>
<dbReference type="SUPFAM" id="SSF51230">
    <property type="entry name" value="Single hybrid motif"/>
    <property type="match status" value="1"/>
</dbReference>
<reference evidence="2 3" key="1">
    <citation type="submission" date="2016-06" db="EMBL/GenBank/DDBJ databases">
        <title>Four novel species of enterococci isolated from chicken manure.</title>
        <authorList>
            <person name="Van Tyne D."/>
        </authorList>
    </citation>
    <scope>NUCLEOTIDE SEQUENCE [LARGE SCALE GENOMIC DNA]</scope>
    <source>
        <strain evidence="2 3">CU12B</strain>
    </source>
</reference>
<evidence type="ECO:0008006" key="4">
    <source>
        <dbReference type="Google" id="ProtNLM"/>
    </source>
</evidence>
<dbReference type="CDD" id="cd06848">
    <property type="entry name" value="GCS_H"/>
    <property type="match status" value="1"/>
</dbReference>
<name>A0ABQ6Z0X2_9ENTE</name>
<dbReference type="EMBL" id="MAEL01000028">
    <property type="protein sequence ID" value="KAF1304955.1"/>
    <property type="molecule type" value="Genomic_DNA"/>
</dbReference>
<dbReference type="PANTHER" id="PTHR11715">
    <property type="entry name" value="GLYCINE CLEAVAGE SYSTEM H PROTEIN"/>
    <property type="match status" value="1"/>
</dbReference>
<sequence>MKKEYNQLWIEKNEEGYTIGLTPELQDDLGDVNFADIAEVGSIQAGDVLAEVEASKTIVALSAPLSGTIVQRNEKTEDDPSILNSTDAKKHWLVVMKDVSDTAWEQLG</sequence>
<dbReference type="Gene3D" id="2.40.50.100">
    <property type="match status" value="1"/>
</dbReference>
<dbReference type="Pfam" id="PF01597">
    <property type="entry name" value="GCV_H"/>
    <property type="match status" value="1"/>
</dbReference>
<dbReference type="PANTHER" id="PTHR11715:SF3">
    <property type="entry name" value="GLYCINE CLEAVAGE SYSTEM H PROTEIN-RELATED"/>
    <property type="match status" value="1"/>
</dbReference>
<comment type="caution">
    <text evidence="2">The sequence shown here is derived from an EMBL/GenBank/DDBJ whole genome shotgun (WGS) entry which is preliminary data.</text>
</comment>
<dbReference type="RefSeq" id="WP_161901522.1">
    <property type="nucleotide sequence ID" value="NZ_MAEL01000028.1"/>
</dbReference>
<dbReference type="Proteomes" id="UP000782705">
    <property type="component" value="Unassembled WGS sequence"/>
</dbReference>